<accession>A0A9Q0JAT5</accession>
<reference evidence="2" key="2">
    <citation type="journal article" date="2023" name="Plants (Basel)">
        <title>Annotation of the Turnera subulata (Passifloraceae) Draft Genome Reveals the S-Locus Evolved after the Divergence of Turneroideae from Passifloroideae in a Stepwise Manner.</title>
        <authorList>
            <person name="Henning P.M."/>
            <person name="Roalson E.H."/>
            <person name="Mir W."/>
            <person name="McCubbin A.G."/>
            <person name="Shore J.S."/>
        </authorList>
    </citation>
    <scope>NUCLEOTIDE SEQUENCE</scope>
    <source>
        <strain evidence="2">F60SS</strain>
    </source>
</reference>
<dbReference type="Proteomes" id="UP001141552">
    <property type="component" value="Unassembled WGS sequence"/>
</dbReference>
<name>A0A9Q0JAT5_9ROSI</name>
<organism evidence="2 3">
    <name type="scientific">Turnera subulata</name>
    <dbReference type="NCBI Taxonomy" id="218843"/>
    <lineage>
        <taxon>Eukaryota</taxon>
        <taxon>Viridiplantae</taxon>
        <taxon>Streptophyta</taxon>
        <taxon>Embryophyta</taxon>
        <taxon>Tracheophyta</taxon>
        <taxon>Spermatophyta</taxon>
        <taxon>Magnoliopsida</taxon>
        <taxon>eudicotyledons</taxon>
        <taxon>Gunneridae</taxon>
        <taxon>Pentapetalae</taxon>
        <taxon>rosids</taxon>
        <taxon>fabids</taxon>
        <taxon>Malpighiales</taxon>
        <taxon>Passifloraceae</taxon>
        <taxon>Turnera</taxon>
    </lineage>
</organism>
<evidence type="ECO:0000256" key="1">
    <source>
        <dbReference type="SAM" id="MobiDB-lite"/>
    </source>
</evidence>
<proteinExistence type="predicted"/>
<evidence type="ECO:0000313" key="2">
    <source>
        <dbReference type="EMBL" id="KAJ4834437.1"/>
    </source>
</evidence>
<protein>
    <submittedName>
        <fullName evidence="2">Uncharacterized protein</fullName>
    </submittedName>
</protein>
<gene>
    <name evidence="2" type="ORF">Tsubulata_045323</name>
</gene>
<reference evidence="2" key="1">
    <citation type="submission" date="2022-02" db="EMBL/GenBank/DDBJ databases">
        <authorList>
            <person name="Henning P.M."/>
            <person name="McCubbin A.G."/>
            <person name="Shore J.S."/>
        </authorList>
    </citation>
    <scope>NUCLEOTIDE SEQUENCE</scope>
    <source>
        <strain evidence="2">F60SS</strain>
        <tissue evidence="2">Leaves</tissue>
    </source>
</reference>
<feature type="region of interest" description="Disordered" evidence="1">
    <location>
        <begin position="103"/>
        <end position="122"/>
    </location>
</feature>
<feature type="compositionally biased region" description="Basic and acidic residues" evidence="1">
    <location>
        <begin position="1"/>
        <end position="13"/>
    </location>
</feature>
<evidence type="ECO:0000313" key="3">
    <source>
        <dbReference type="Proteomes" id="UP001141552"/>
    </source>
</evidence>
<keyword evidence="3" id="KW-1185">Reference proteome</keyword>
<sequence>MSDGGRRREDPRRGGPRRGYVLYDPTPDGSGRRVFRTLGELYSEIIRRRQGRGRAGDSGPEISPRTIEQFSILRLDEAGGEVEEVLEGGELEDLRLHLNAGETEEIEEGGGEEDDEASPGLLDWPSLDDGIPVRAFWLPPKDIAQTPVPRVMYGGAFIAPDDAARENFLDYLASRNSVYRPMLAHYYHMIQASEGFVVPYDLPPDTDLPFKVIRPCVNYPDPDRGEPNQPIMGDRGKKIELCLQRAISAIEEFTVSSFFHAPAYLLLRIKDACNAIQNPVCLTPICLIVLGIR</sequence>
<feature type="compositionally biased region" description="Acidic residues" evidence="1">
    <location>
        <begin position="103"/>
        <end position="117"/>
    </location>
</feature>
<feature type="region of interest" description="Disordered" evidence="1">
    <location>
        <begin position="1"/>
        <end position="31"/>
    </location>
</feature>
<dbReference type="AlphaFoldDB" id="A0A9Q0JAT5"/>
<dbReference type="EMBL" id="JAKUCV010004696">
    <property type="protein sequence ID" value="KAJ4834437.1"/>
    <property type="molecule type" value="Genomic_DNA"/>
</dbReference>
<comment type="caution">
    <text evidence="2">The sequence shown here is derived from an EMBL/GenBank/DDBJ whole genome shotgun (WGS) entry which is preliminary data.</text>
</comment>